<dbReference type="RefSeq" id="WP_201924101.1">
    <property type="nucleotide sequence ID" value="NZ_BAABAX010000015.1"/>
</dbReference>
<protein>
    <recommendedName>
        <fullName evidence="1">Imm33-like domain-containing protein</fullName>
    </recommendedName>
</protein>
<dbReference type="Pfam" id="PF24719">
    <property type="entry name" value="Imm33-like"/>
    <property type="match status" value="1"/>
</dbReference>
<dbReference type="AlphaFoldDB" id="A0A937DBH0"/>
<dbReference type="Proteomes" id="UP000651057">
    <property type="component" value="Unassembled WGS sequence"/>
</dbReference>
<feature type="domain" description="Imm33-like" evidence="1">
    <location>
        <begin position="10"/>
        <end position="115"/>
    </location>
</feature>
<proteinExistence type="predicted"/>
<evidence type="ECO:0000313" key="2">
    <source>
        <dbReference type="EMBL" id="MBL0685737.1"/>
    </source>
</evidence>
<sequence>MDLINKYIEEQKATCVKYDANYVEADWEMFIGLGRGFDPKQNPINGLRHPIHDQTTGWYIWSGEDFDKSDDTFFEPVHLHHLIETYPDIIKFLGLEPGWRFLVADNASYVDVWEDLSLLDAVD</sequence>
<reference evidence="2" key="1">
    <citation type="submission" date="2021-01" db="EMBL/GenBank/DDBJ databases">
        <authorList>
            <person name="Zhong Y.L."/>
        </authorList>
    </citation>
    <scope>NUCLEOTIDE SEQUENCE</scope>
    <source>
        <strain evidence="2">KCTC 23302</strain>
    </source>
</reference>
<organism evidence="2 3">
    <name type="scientific">Aquimarina mytili</name>
    <dbReference type="NCBI Taxonomy" id="874423"/>
    <lineage>
        <taxon>Bacteria</taxon>
        <taxon>Pseudomonadati</taxon>
        <taxon>Bacteroidota</taxon>
        <taxon>Flavobacteriia</taxon>
        <taxon>Flavobacteriales</taxon>
        <taxon>Flavobacteriaceae</taxon>
        <taxon>Aquimarina</taxon>
    </lineage>
</organism>
<keyword evidence="3" id="KW-1185">Reference proteome</keyword>
<evidence type="ECO:0000259" key="1">
    <source>
        <dbReference type="Pfam" id="PF24719"/>
    </source>
</evidence>
<gene>
    <name evidence="2" type="ORF">JJQ60_19550</name>
</gene>
<dbReference type="EMBL" id="JAERQJ010000011">
    <property type="protein sequence ID" value="MBL0685737.1"/>
    <property type="molecule type" value="Genomic_DNA"/>
</dbReference>
<accession>A0A937DBH0</accession>
<evidence type="ECO:0000313" key="3">
    <source>
        <dbReference type="Proteomes" id="UP000651057"/>
    </source>
</evidence>
<name>A0A937DBH0_9FLAO</name>
<dbReference type="InterPro" id="IPR056509">
    <property type="entry name" value="Imm33-like"/>
</dbReference>
<comment type="caution">
    <text evidence="2">The sequence shown here is derived from an EMBL/GenBank/DDBJ whole genome shotgun (WGS) entry which is preliminary data.</text>
</comment>